<dbReference type="PROSITE" id="PS51257">
    <property type="entry name" value="PROKAR_LIPOPROTEIN"/>
    <property type="match status" value="1"/>
</dbReference>
<dbReference type="InterPro" id="IPR036938">
    <property type="entry name" value="PAP2/HPO_sf"/>
</dbReference>
<dbReference type="InterPro" id="IPR052559">
    <property type="entry name" value="V-haloperoxidase"/>
</dbReference>
<dbReference type="PANTHER" id="PTHR34599:SF1">
    <property type="entry name" value="PHOSPHATIDIC ACID PHOSPHATASE TYPE 2_HALOPEROXIDASE DOMAIN-CONTAINING PROTEIN"/>
    <property type="match status" value="1"/>
</dbReference>
<name>A0A9D7S7D7_9BACT</name>
<gene>
    <name evidence="2" type="ORF">IPO85_06205</name>
</gene>
<dbReference type="CDD" id="cd03398">
    <property type="entry name" value="PAP2_haloperoxidase"/>
    <property type="match status" value="1"/>
</dbReference>
<dbReference type="Proteomes" id="UP000808349">
    <property type="component" value="Unassembled WGS sequence"/>
</dbReference>
<feature type="domain" description="Phosphatidic acid phosphatase type 2/haloperoxidase" evidence="1">
    <location>
        <begin position="407"/>
        <end position="493"/>
    </location>
</feature>
<evidence type="ECO:0000313" key="3">
    <source>
        <dbReference type="Proteomes" id="UP000808349"/>
    </source>
</evidence>
<dbReference type="InterPro" id="IPR000326">
    <property type="entry name" value="PAP2/HPO"/>
</dbReference>
<dbReference type="AlphaFoldDB" id="A0A9D7S7D7"/>
<dbReference type="Gene3D" id="1.10.606.20">
    <property type="match status" value="2"/>
</dbReference>
<evidence type="ECO:0000313" key="2">
    <source>
        <dbReference type="EMBL" id="MBK9717093.1"/>
    </source>
</evidence>
<comment type="caution">
    <text evidence="2">The sequence shown here is derived from an EMBL/GenBank/DDBJ whole genome shotgun (WGS) entry which is preliminary data.</text>
</comment>
<accession>A0A9D7S7D7</accession>
<reference evidence="2 3" key="1">
    <citation type="submission" date="2020-10" db="EMBL/GenBank/DDBJ databases">
        <title>Connecting structure to function with the recovery of over 1000 high-quality activated sludge metagenome-assembled genomes encoding full-length rRNA genes using long-read sequencing.</title>
        <authorList>
            <person name="Singleton C.M."/>
            <person name="Petriglieri F."/>
            <person name="Kristensen J.M."/>
            <person name="Kirkegaard R.H."/>
            <person name="Michaelsen T.Y."/>
            <person name="Andersen M.H."/>
            <person name="Karst S.M."/>
            <person name="Dueholm M.S."/>
            <person name="Nielsen P.H."/>
            <person name="Albertsen M."/>
        </authorList>
    </citation>
    <scope>NUCLEOTIDE SEQUENCE [LARGE SCALE GENOMIC DNA]</scope>
    <source>
        <strain evidence="2">Ribe_18-Q3-R11-54_BAT3C.373</strain>
    </source>
</reference>
<dbReference type="SUPFAM" id="SSF48317">
    <property type="entry name" value="Acid phosphatase/Vanadium-dependent haloperoxidase"/>
    <property type="match status" value="2"/>
</dbReference>
<dbReference type="PANTHER" id="PTHR34599">
    <property type="entry name" value="PEROXIDASE-RELATED"/>
    <property type="match status" value="1"/>
</dbReference>
<sequence>MKTKVGLLIGICIIIAFIACEKELDIQKNASAYTYSNVDEKAGQWKPVFLTNVTDITVSTPAQTNSTEYLASLAALKSVSSSVTADQKTAIEFWGANSIASWNQIARTLAAKYNLPPAANADGTYPVPNAAEPGKYPYFPFANPPYASRAFAYLGAAQFDALIVAWKYKYDFNRPAPYQVDNTIIPALPKQNLPSYPSEDAVIAEVSLGILRVMFPNDTTYLKEKAAELKNTRLWAGMNTQDDIDAGTAIGKQVAAKFINDRAKKDNMGKAISTIAVTDSLATLAELKYGWRWRSLESPVRPGMLPKFGDVKPWCIPDVATVRPGPPPAPGTPEFIADVNEIKDFTENPTSETRRIANFWADGPSTSTPPGHWNAIASDLILKYQMNPIRSARTMAYMNMAIQDAGISCWDTKYYYNGLRPSNAISDFRTLIGVPNFPGYISGHSTFSAAGAEVLAYIFPNETASVNQFAQDASNSRIYGGIHFRVDCKVGLETGKKVAGYAINIARADGSE</sequence>
<dbReference type="Pfam" id="PF01569">
    <property type="entry name" value="PAP2"/>
    <property type="match status" value="1"/>
</dbReference>
<evidence type="ECO:0000259" key="1">
    <source>
        <dbReference type="Pfam" id="PF01569"/>
    </source>
</evidence>
<dbReference type="EMBL" id="JADKFW010000004">
    <property type="protein sequence ID" value="MBK9717093.1"/>
    <property type="molecule type" value="Genomic_DNA"/>
</dbReference>
<proteinExistence type="predicted"/>
<protein>
    <submittedName>
        <fullName evidence="2">Phosphatase PAP2 family protein</fullName>
    </submittedName>
</protein>
<organism evidence="2 3">
    <name type="scientific">Candidatus Defluviibacterium haderslevense</name>
    <dbReference type="NCBI Taxonomy" id="2981993"/>
    <lineage>
        <taxon>Bacteria</taxon>
        <taxon>Pseudomonadati</taxon>
        <taxon>Bacteroidota</taxon>
        <taxon>Saprospiria</taxon>
        <taxon>Saprospirales</taxon>
        <taxon>Saprospiraceae</taxon>
        <taxon>Candidatus Defluviibacterium</taxon>
    </lineage>
</organism>